<dbReference type="Pfam" id="PF09754">
    <property type="entry name" value="PAC2"/>
    <property type="match status" value="1"/>
</dbReference>
<evidence type="ECO:0000256" key="1">
    <source>
        <dbReference type="ARBA" id="ARBA00019186"/>
    </source>
</evidence>
<reference evidence="5" key="1">
    <citation type="journal article" date="2012" name="Science">
        <title>The Paleozoic origin of enzymatic lignin decomposition reconstructed from 31 fungal genomes.</title>
        <authorList>
            <person name="Floudas D."/>
            <person name="Binder M."/>
            <person name="Riley R."/>
            <person name="Barry K."/>
            <person name="Blanchette R.A."/>
            <person name="Henrissat B."/>
            <person name="Martinez A.T."/>
            <person name="Otillar R."/>
            <person name="Spatafora J.W."/>
            <person name="Yadav J.S."/>
            <person name="Aerts A."/>
            <person name="Benoit I."/>
            <person name="Boyd A."/>
            <person name="Carlson A."/>
            <person name="Copeland A."/>
            <person name="Coutinho P.M."/>
            <person name="de Vries R.P."/>
            <person name="Ferreira P."/>
            <person name="Findley K."/>
            <person name="Foster B."/>
            <person name="Gaskell J."/>
            <person name="Glotzer D."/>
            <person name="Gorecki P."/>
            <person name="Heitman J."/>
            <person name="Hesse C."/>
            <person name="Hori C."/>
            <person name="Igarashi K."/>
            <person name="Jurgens J.A."/>
            <person name="Kallen N."/>
            <person name="Kersten P."/>
            <person name="Kohler A."/>
            <person name="Kuees U."/>
            <person name="Kumar T.K.A."/>
            <person name="Kuo A."/>
            <person name="LaButti K."/>
            <person name="Larrondo L.F."/>
            <person name="Lindquist E."/>
            <person name="Ling A."/>
            <person name="Lombard V."/>
            <person name="Lucas S."/>
            <person name="Lundell T."/>
            <person name="Martin R."/>
            <person name="McLaughlin D.J."/>
            <person name="Morgenstern I."/>
            <person name="Morin E."/>
            <person name="Murat C."/>
            <person name="Nagy L.G."/>
            <person name="Nolan M."/>
            <person name="Ohm R.A."/>
            <person name="Patyshakuliyeva A."/>
            <person name="Rokas A."/>
            <person name="Ruiz-Duenas F.J."/>
            <person name="Sabat G."/>
            <person name="Salamov A."/>
            <person name="Samejima M."/>
            <person name="Schmutz J."/>
            <person name="Slot J.C."/>
            <person name="St John F."/>
            <person name="Stenlid J."/>
            <person name="Sun H."/>
            <person name="Sun S."/>
            <person name="Syed K."/>
            <person name="Tsang A."/>
            <person name="Wiebenga A."/>
            <person name="Young D."/>
            <person name="Pisabarro A."/>
            <person name="Eastwood D.C."/>
            <person name="Martin F."/>
            <person name="Cullen D."/>
            <person name="Grigoriev I.V."/>
            <person name="Hibbett D.S."/>
        </authorList>
    </citation>
    <scope>NUCLEOTIDE SEQUENCE [LARGE SCALE GENOMIC DNA]</scope>
    <source>
        <strain evidence="5">FP-91666</strain>
    </source>
</reference>
<dbReference type="AlphaFoldDB" id="R7RVN4"/>
<dbReference type="GO" id="GO:0005829">
    <property type="term" value="C:cytosol"/>
    <property type="evidence" value="ECO:0007669"/>
    <property type="project" value="TreeGrafter"/>
</dbReference>
<protein>
    <recommendedName>
        <fullName evidence="1">Proteasome assembly chaperone 2</fullName>
    </recommendedName>
</protein>
<dbReference type="PANTHER" id="PTHR12970:SF1">
    <property type="entry name" value="PROTEASOME ASSEMBLY CHAPERONE 2"/>
    <property type="match status" value="1"/>
</dbReference>
<dbReference type="RefSeq" id="XP_007311741.1">
    <property type="nucleotide sequence ID" value="XM_007311679.1"/>
</dbReference>
<evidence type="ECO:0000313" key="5">
    <source>
        <dbReference type="Proteomes" id="UP000053927"/>
    </source>
</evidence>
<name>R7RVN4_STEHR</name>
<comment type="similarity">
    <text evidence="3">Belongs to the PSMG2 family.</text>
</comment>
<dbReference type="OrthoDB" id="10260712at2759"/>
<dbReference type="KEGG" id="shs:STEHIDRAFT_163947"/>
<evidence type="ECO:0000313" key="4">
    <source>
        <dbReference type="EMBL" id="EIM79186.1"/>
    </source>
</evidence>
<dbReference type="Proteomes" id="UP000053927">
    <property type="component" value="Unassembled WGS sequence"/>
</dbReference>
<proteinExistence type="inferred from homology"/>
<evidence type="ECO:0000256" key="2">
    <source>
        <dbReference type="ARBA" id="ARBA00023186"/>
    </source>
</evidence>
<gene>
    <name evidence="4" type="ORF">STEHIDRAFT_163947</name>
</gene>
<dbReference type="Gene3D" id="3.40.50.10900">
    <property type="entry name" value="PAC-like subunit"/>
    <property type="match status" value="2"/>
</dbReference>
<dbReference type="GO" id="GO:0005634">
    <property type="term" value="C:nucleus"/>
    <property type="evidence" value="ECO:0007669"/>
    <property type="project" value="TreeGrafter"/>
</dbReference>
<keyword evidence="5" id="KW-1185">Reference proteome</keyword>
<dbReference type="InterPro" id="IPR016562">
    <property type="entry name" value="Proteasome_assmbl_chp_2_euk"/>
</dbReference>
<accession>R7RVN4</accession>
<dbReference type="InterPro" id="IPR019151">
    <property type="entry name" value="Proteasome_assmbl_chaperone_2"/>
</dbReference>
<dbReference type="OMA" id="WKEHTGE"/>
<dbReference type="InterPro" id="IPR038389">
    <property type="entry name" value="PSMG2_sf"/>
</dbReference>
<evidence type="ECO:0000256" key="3">
    <source>
        <dbReference type="ARBA" id="ARBA00025745"/>
    </source>
</evidence>
<dbReference type="SUPFAM" id="SSF159659">
    <property type="entry name" value="Cgl1923-like"/>
    <property type="match status" value="1"/>
</dbReference>
<dbReference type="PANTHER" id="PTHR12970">
    <property type="entry name" value="PROTEASOME ASSEMBLY CHAPERONE 2"/>
    <property type="match status" value="1"/>
</dbReference>
<sequence length="254" mass="27590">MSTSAFYFPREPSRPLAGNILVVPIVSIGNISQLASSLLITSLELECIGRFDSRDLVPAVGGREDGLEGITTPLELYGHEGFEGFNVVDRKEDFIAKLLAFITDSQFSAILFLSGVDLSNRTDAQMITPTYHIVPPNSPAWKDTPLSTISTLPIPAYTSPVSQNPLAPAHLESTIPFIPAGGLTRRILSSLPAAWDIPTASILQFVTEGDNRSDAFLMATAISKVLSLDTREWKQPLSWQQGLFGTPQDQTLYG</sequence>
<dbReference type="eggNOG" id="KOG3112">
    <property type="taxonomic scope" value="Eukaryota"/>
</dbReference>
<dbReference type="GO" id="GO:0043248">
    <property type="term" value="P:proteasome assembly"/>
    <property type="evidence" value="ECO:0007669"/>
    <property type="project" value="TreeGrafter"/>
</dbReference>
<dbReference type="EMBL" id="JH687408">
    <property type="protein sequence ID" value="EIM79186.1"/>
    <property type="molecule type" value="Genomic_DNA"/>
</dbReference>
<organism evidence="4 5">
    <name type="scientific">Stereum hirsutum (strain FP-91666)</name>
    <name type="common">White-rot fungus</name>
    <dbReference type="NCBI Taxonomy" id="721885"/>
    <lineage>
        <taxon>Eukaryota</taxon>
        <taxon>Fungi</taxon>
        <taxon>Dikarya</taxon>
        <taxon>Basidiomycota</taxon>
        <taxon>Agaricomycotina</taxon>
        <taxon>Agaricomycetes</taxon>
        <taxon>Russulales</taxon>
        <taxon>Stereaceae</taxon>
        <taxon>Stereum</taxon>
    </lineage>
</organism>
<dbReference type="GeneID" id="18802473"/>
<keyword evidence="2" id="KW-0143">Chaperone</keyword>